<dbReference type="InterPro" id="IPR002491">
    <property type="entry name" value="ABC_transptr_periplasmic_BD"/>
</dbReference>
<feature type="signal peptide" evidence="2">
    <location>
        <begin position="1"/>
        <end position="21"/>
    </location>
</feature>
<dbReference type="GO" id="GO:0071281">
    <property type="term" value="P:cellular response to iron ion"/>
    <property type="evidence" value="ECO:0007669"/>
    <property type="project" value="TreeGrafter"/>
</dbReference>
<dbReference type="FunFam" id="3.40.50.1980:FF:000035">
    <property type="entry name" value="Iron ABC transporter substrate-binding protein"/>
    <property type="match status" value="1"/>
</dbReference>
<keyword evidence="2" id="KW-0732">Signal</keyword>
<comment type="caution">
    <text evidence="4">The sequence shown here is derived from an EMBL/GenBank/DDBJ whole genome shotgun (WGS) entry which is preliminary data.</text>
</comment>
<evidence type="ECO:0000313" key="4">
    <source>
        <dbReference type="EMBL" id="KUP06407.1"/>
    </source>
</evidence>
<dbReference type="CDD" id="cd01143">
    <property type="entry name" value="YvrC"/>
    <property type="match status" value="1"/>
</dbReference>
<feature type="domain" description="Fe/B12 periplasmic-binding" evidence="3">
    <location>
        <begin position="63"/>
        <end position="317"/>
    </location>
</feature>
<accession>A0A147K8E8</accession>
<feature type="chain" id="PRO_5039427101" evidence="2">
    <location>
        <begin position="22"/>
        <end position="320"/>
    </location>
</feature>
<dbReference type="Gene3D" id="3.40.50.1980">
    <property type="entry name" value="Nitrogenase molybdenum iron protein domain"/>
    <property type="match status" value="2"/>
</dbReference>
<dbReference type="PATRIC" id="fig|1150625.3.peg.1610"/>
<dbReference type="SUPFAM" id="SSF53807">
    <property type="entry name" value="Helical backbone' metal receptor"/>
    <property type="match status" value="1"/>
</dbReference>
<evidence type="ECO:0000256" key="2">
    <source>
        <dbReference type="SAM" id="SignalP"/>
    </source>
</evidence>
<comment type="similarity">
    <text evidence="1">Belongs to the bacterial solute-binding protein 8 family.</text>
</comment>
<gene>
    <name evidence="4" type="ORF">Q75_07645</name>
</gene>
<sequence>MKNWKKFLLISVFSTSLVACGNTDQPVEEGTGMESSEGENEEFPVTITDATGEEILIKNDPEKIISLIPSNTEILFEIGTGEDVIAVTDNDNYPEEVMDLEKVGGFEINVEKIIALEPDMVFAHESGLSSMESGLQQIKDAGITVLVVDDASNFDEVYSTIEFIGQATGFSEEALEVVGSMKNELEAIVEKTKTSDLTPSVFFEVSPSPEIYTAGSNTFLNEIVVMLNAENAASDIEGWAMLNDEQIIDRNPEVIITTYGYYVENPIEQVLSRTGWESVDAIKNERVIDIHSDLVTRTGPRLVEGVEEVAKAIYPEVFTQ</sequence>
<evidence type="ECO:0000313" key="5">
    <source>
        <dbReference type="Proteomes" id="UP000074108"/>
    </source>
</evidence>
<dbReference type="AlphaFoldDB" id="A0A147K8E8"/>
<evidence type="ECO:0000256" key="1">
    <source>
        <dbReference type="ARBA" id="ARBA00008814"/>
    </source>
</evidence>
<dbReference type="Proteomes" id="UP000074108">
    <property type="component" value="Unassembled WGS sequence"/>
</dbReference>
<reference evidence="4 5" key="1">
    <citation type="journal article" date="2016" name="Front. Microbiol.">
        <title>Microevolution Analysis of Bacillus coahuilensis Unveils Differences in Phosphorus Acquisition Strategies and Their Regulation.</title>
        <authorList>
            <person name="Gomez-Lunar Z."/>
            <person name="Hernandez-Gonzalez I."/>
            <person name="Rodriguez-Torres M.D."/>
            <person name="Souza V."/>
            <person name="Olmedo-Alvarez G."/>
        </authorList>
    </citation>
    <scope>NUCLEOTIDE SEQUENCE [LARGE SCALE GENOMIC DNA]</scope>
    <source>
        <strain evidence="5">p1.1.43</strain>
    </source>
</reference>
<dbReference type="Pfam" id="PF01497">
    <property type="entry name" value="Peripla_BP_2"/>
    <property type="match status" value="1"/>
</dbReference>
<dbReference type="PANTHER" id="PTHR30535:SF34">
    <property type="entry name" value="MOLYBDATE-BINDING PROTEIN MOLA"/>
    <property type="match status" value="1"/>
</dbReference>
<protein>
    <submittedName>
        <fullName evidence="4">Iron ABC transporter substrate-binding protein</fullName>
    </submittedName>
</protein>
<dbReference type="PROSITE" id="PS50983">
    <property type="entry name" value="FE_B12_PBP"/>
    <property type="match status" value="1"/>
</dbReference>
<proteinExistence type="inferred from homology"/>
<dbReference type="STRING" id="1150625.Q75_07645"/>
<dbReference type="PANTHER" id="PTHR30535">
    <property type="entry name" value="VITAMIN B12-BINDING PROTEIN"/>
    <property type="match status" value="1"/>
</dbReference>
<dbReference type="EMBL" id="LDYG01000028">
    <property type="protein sequence ID" value="KUP06407.1"/>
    <property type="molecule type" value="Genomic_DNA"/>
</dbReference>
<evidence type="ECO:0000259" key="3">
    <source>
        <dbReference type="PROSITE" id="PS50983"/>
    </source>
</evidence>
<dbReference type="OrthoDB" id="9816357at2"/>
<name>A0A147K8E8_9BACI</name>
<dbReference type="RefSeq" id="WP_059350969.1">
    <property type="nucleotide sequence ID" value="NZ_LDYG01000028.1"/>
</dbReference>
<dbReference type="InterPro" id="IPR050902">
    <property type="entry name" value="ABC_Transporter_SBP"/>
</dbReference>
<organism evidence="4 5">
    <name type="scientific">Bacillus coahuilensis p1.1.43</name>
    <dbReference type="NCBI Taxonomy" id="1150625"/>
    <lineage>
        <taxon>Bacteria</taxon>
        <taxon>Bacillati</taxon>
        <taxon>Bacillota</taxon>
        <taxon>Bacilli</taxon>
        <taxon>Bacillales</taxon>
        <taxon>Bacillaceae</taxon>
        <taxon>Bacillus</taxon>
    </lineage>
</organism>
<dbReference type="PROSITE" id="PS51257">
    <property type="entry name" value="PROKAR_LIPOPROTEIN"/>
    <property type="match status" value="1"/>
</dbReference>
<keyword evidence="5" id="KW-1185">Reference proteome</keyword>